<comment type="caution">
    <text evidence="2">The sequence shown here is derived from an EMBL/GenBank/DDBJ whole genome shotgun (WGS) entry which is preliminary data.</text>
</comment>
<keyword evidence="3" id="KW-1185">Reference proteome</keyword>
<proteinExistence type="predicted"/>
<protein>
    <submittedName>
        <fullName evidence="2">Uncharacterized protein</fullName>
    </submittedName>
</protein>
<dbReference type="OrthoDB" id="871451at2"/>
<feature type="region of interest" description="Disordered" evidence="1">
    <location>
        <begin position="63"/>
        <end position="88"/>
    </location>
</feature>
<organism evidence="2 3">
    <name type="scientific">Hymenobacter amundsenii</name>
    <dbReference type="NCBI Taxonomy" id="2006685"/>
    <lineage>
        <taxon>Bacteria</taxon>
        <taxon>Pseudomonadati</taxon>
        <taxon>Bacteroidota</taxon>
        <taxon>Cytophagia</taxon>
        <taxon>Cytophagales</taxon>
        <taxon>Hymenobacteraceae</taxon>
        <taxon>Hymenobacter</taxon>
    </lineage>
</organism>
<sequence length="88" mass="9417">MEVATDLLAPVAQHLARRYQPALFVLSQADEDCPAAADLLTFCLKILRAGSYPLLVVSTTVPAEHPPATTAPPLPLPQPKPQPTLHLT</sequence>
<name>A0A246FIB5_9BACT</name>
<evidence type="ECO:0000313" key="2">
    <source>
        <dbReference type="EMBL" id="OWP62261.1"/>
    </source>
</evidence>
<reference evidence="2 3" key="1">
    <citation type="submission" date="2017-06" db="EMBL/GenBank/DDBJ databases">
        <title>Hymenobacter amundsenii sp. nov. isolated from regoliths in Antarctica.</title>
        <authorList>
            <person name="Sedlacek I."/>
            <person name="Kralova S."/>
            <person name="Pantucek R."/>
            <person name="Svec P."/>
            <person name="Holochova P."/>
            <person name="Stankova E."/>
            <person name="Vrbovska V."/>
            <person name="Busse H.-J."/>
        </authorList>
    </citation>
    <scope>NUCLEOTIDE SEQUENCE [LARGE SCALE GENOMIC DNA]</scope>
    <source>
        <strain evidence="2 3">CCM 8682</strain>
    </source>
</reference>
<evidence type="ECO:0000313" key="3">
    <source>
        <dbReference type="Proteomes" id="UP000197277"/>
    </source>
</evidence>
<dbReference type="RefSeq" id="WP_088465324.1">
    <property type="nucleotide sequence ID" value="NZ_NIRR01000029.1"/>
</dbReference>
<evidence type="ECO:0000256" key="1">
    <source>
        <dbReference type="SAM" id="MobiDB-lite"/>
    </source>
</evidence>
<dbReference type="AlphaFoldDB" id="A0A246FIB5"/>
<accession>A0A246FIB5</accession>
<dbReference type="EMBL" id="NIRR01000029">
    <property type="protein sequence ID" value="OWP62261.1"/>
    <property type="molecule type" value="Genomic_DNA"/>
</dbReference>
<dbReference type="Proteomes" id="UP000197277">
    <property type="component" value="Unassembled WGS sequence"/>
</dbReference>
<gene>
    <name evidence="2" type="ORF">CDA63_15280</name>
</gene>
<feature type="compositionally biased region" description="Pro residues" evidence="1">
    <location>
        <begin position="69"/>
        <end position="82"/>
    </location>
</feature>